<dbReference type="PANTHER" id="PTHR24007">
    <property type="entry name" value="BRCA1-ASSOCIATED PROTEIN"/>
    <property type="match status" value="1"/>
</dbReference>
<evidence type="ECO:0000256" key="14">
    <source>
        <dbReference type="ARBA" id="ARBA00068523"/>
    </source>
</evidence>
<dbReference type="GO" id="GO:0003676">
    <property type="term" value="F:nucleic acid binding"/>
    <property type="evidence" value="ECO:0007669"/>
    <property type="project" value="InterPro"/>
</dbReference>
<dbReference type="GO" id="GO:0007265">
    <property type="term" value="P:Ras protein signal transduction"/>
    <property type="evidence" value="ECO:0007669"/>
    <property type="project" value="TreeGrafter"/>
</dbReference>
<evidence type="ECO:0000256" key="13">
    <source>
        <dbReference type="ARBA" id="ARBA00053069"/>
    </source>
</evidence>
<keyword evidence="5" id="KW-0963">Cytoplasm</keyword>
<comment type="pathway">
    <text evidence="3">Protein modification; protein ubiquitination.</text>
</comment>
<dbReference type="SMART" id="SM00184">
    <property type="entry name" value="RING"/>
    <property type="match status" value="1"/>
</dbReference>
<reference evidence="24" key="1">
    <citation type="submission" date="2024-04" db="EMBL/GenBank/DDBJ databases">
        <title>Salinicola lusitanus LLJ914,a marine bacterium isolated from the Okinawa Trough.</title>
        <authorList>
            <person name="Li J."/>
        </authorList>
    </citation>
    <scope>NUCLEOTIDE SEQUENCE [LARGE SCALE GENOMIC DNA]</scope>
</reference>
<dbReference type="GO" id="GO:0016567">
    <property type="term" value="P:protein ubiquitination"/>
    <property type="evidence" value="ECO:0007669"/>
    <property type="project" value="TreeGrafter"/>
</dbReference>
<evidence type="ECO:0000256" key="18">
    <source>
        <dbReference type="PROSITE-ProRule" id="PRU00502"/>
    </source>
</evidence>
<accession>A0AAW0NC34</accession>
<evidence type="ECO:0000259" key="21">
    <source>
        <dbReference type="PROSITE" id="PS50089"/>
    </source>
</evidence>
<evidence type="ECO:0000256" key="2">
    <source>
        <dbReference type="ARBA" id="ARBA00004496"/>
    </source>
</evidence>
<feature type="compositionally biased region" description="Basic residues" evidence="20">
    <location>
        <begin position="588"/>
        <end position="598"/>
    </location>
</feature>
<dbReference type="GO" id="GO:0061630">
    <property type="term" value="F:ubiquitin protein ligase activity"/>
    <property type="evidence" value="ECO:0007669"/>
    <property type="project" value="UniProtKB-EC"/>
</dbReference>
<dbReference type="EC" id="2.3.2.27" evidence="4"/>
<name>A0AAW0NC34_9GOBI</name>
<dbReference type="FunFam" id="3.30.40.10:FF:000206">
    <property type="entry name" value="BRCA1-associated protein isoform X1"/>
    <property type="match status" value="1"/>
</dbReference>
<protein>
    <recommendedName>
        <fullName evidence="14">BRCA1-associated protein</fullName>
        <ecNumber evidence="4">2.3.2.27</ecNumber>
    </recommendedName>
    <alternativeName>
        <fullName evidence="15">BRAP2</fullName>
    </alternativeName>
    <alternativeName>
        <fullName evidence="17">Impedes mitogenic signal propagation</fullName>
    </alternativeName>
    <alternativeName>
        <fullName evidence="16">RING-type E3 ubiquitin transferase BRAP2</fullName>
    </alternativeName>
</protein>
<keyword evidence="8" id="KW-0479">Metal-binding</keyword>
<evidence type="ECO:0000256" key="12">
    <source>
        <dbReference type="ARBA" id="ARBA00023054"/>
    </source>
</evidence>
<dbReference type="InterPro" id="IPR035979">
    <property type="entry name" value="RBD_domain_sf"/>
</dbReference>
<dbReference type="Gene3D" id="3.30.40.10">
    <property type="entry name" value="Zinc/RING finger domain, C3HC4 (zinc finger)"/>
    <property type="match status" value="2"/>
</dbReference>
<keyword evidence="7" id="KW-0808">Transferase</keyword>
<evidence type="ECO:0000256" key="17">
    <source>
        <dbReference type="ARBA" id="ARBA00080166"/>
    </source>
</evidence>
<feature type="region of interest" description="Disordered" evidence="20">
    <location>
        <begin position="559"/>
        <end position="598"/>
    </location>
</feature>
<dbReference type="InterPro" id="IPR001841">
    <property type="entry name" value="Znf_RING"/>
</dbReference>
<keyword evidence="10" id="KW-0833">Ubl conjugation pathway</keyword>
<dbReference type="Pfam" id="PF07576">
    <property type="entry name" value="BRAP2"/>
    <property type="match status" value="1"/>
</dbReference>
<evidence type="ECO:0000256" key="19">
    <source>
        <dbReference type="SAM" id="Coils"/>
    </source>
</evidence>
<keyword evidence="12 19" id="KW-0175">Coiled coil</keyword>
<dbReference type="SMART" id="SM00290">
    <property type="entry name" value="ZnF_UBP"/>
    <property type="match status" value="1"/>
</dbReference>
<evidence type="ECO:0000256" key="10">
    <source>
        <dbReference type="ARBA" id="ARBA00022786"/>
    </source>
</evidence>
<dbReference type="GO" id="GO:0005737">
    <property type="term" value="C:cytoplasm"/>
    <property type="evidence" value="ECO:0007669"/>
    <property type="project" value="UniProtKB-SubCell"/>
</dbReference>
<evidence type="ECO:0000256" key="5">
    <source>
        <dbReference type="ARBA" id="ARBA00022490"/>
    </source>
</evidence>
<dbReference type="PANTHER" id="PTHR24007:SF7">
    <property type="entry name" value="BRCA1-ASSOCIATED PROTEIN"/>
    <property type="match status" value="1"/>
</dbReference>
<evidence type="ECO:0000256" key="15">
    <source>
        <dbReference type="ARBA" id="ARBA00077777"/>
    </source>
</evidence>
<dbReference type="EMBL" id="JBBPFD010000015">
    <property type="protein sequence ID" value="KAK7895480.1"/>
    <property type="molecule type" value="Genomic_DNA"/>
</dbReference>
<gene>
    <name evidence="23" type="ORF">WMY93_020805</name>
</gene>
<evidence type="ECO:0000313" key="24">
    <source>
        <dbReference type="Proteomes" id="UP001460270"/>
    </source>
</evidence>
<evidence type="ECO:0000256" key="3">
    <source>
        <dbReference type="ARBA" id="ARBA00004906"/>
    </source>
</evidence>
<dbReference type="InterPro" id="IPR034932">
    <property type="entry name" value="BRAP2_RRM"/>
</dbReference>
<feature type="domain" description="UBP-type" evidence="22">
    <location>
        <begin position="306"/>
        <end position="398"/>
    </location>
</feature>
<evidence type="ECO:0000259" key="22">
    <source>
        <dbReference type="PROSITE" id="PS50271"/>
    </source>
</evidence>
<dbReference type="SUPFAM" id="SSF54928">
    <property type="entry name" value="RNA-binding domain, RBD"/>
    <property type="match status" value="1"/>
</dbReference>
<evidence type="ECO:0000256" key="16">
    <source>
        <dbReference type="ARBA" id="ARBA00079145"/>
    </source>
</evidence>
<evidence type="ECO:0000256" key="8">
    <source>
        <dbReference type="ARBA" id="ARBA00022723"/>
    </source>
</evidence>
<feature type="coiled-coil region" evidence="19">
    <location>
        <begin position="443"/>
        <end position="537"/>
    </location>
</feature>
<dbReference type="InterPro" id="IPR011422">
    <property type="entry name" value="BRAP2/ETP1_RRM"/>
</dbReference>
<dbReference type="InterPro" id="IPR013083">
    <property type="entry name" value="Znf_RING/FYVE/PHD"/>
</dbReference>
<dbReference type="InterPro" id="IPR001607">
    <property type="entry name" value="Znf_UBP"/>
</dbReference>
<keyword evidence="6" id="KW-0597">Phosphoprotein</keyword>
<dbReference type="PROSITE" id="PS50271">
    <property type="entry name" value="ZF_UBP"/>
    <property type="match status" value="1"/>
</dbReference>
<comment type="catalytic activity">
    <reaction evidence="1">
        <text>S-ubiquitinyl-[E2 ubiquitin-conjugating enzyme]-L-cysteine + [acceptor protein]-L-lysine = [E2 ubiquitin-conjugating enzyme]-L-cysteine + N(6)-ubiquitinyl-[acceptor protein]-L-lysine.</text>
        <dbReference type="EC" id="2.3.2.27"/>
    </reaction>
</comment>
<dbReference type="CDD" id="cd12718">
    <property type="entry name" value="RRM_BRAP2"/>
    <property type="match status" value="1"/>
</dbReference>
<sequence>MSVSLVVIRLEVAEQSPFPRGFQYSAAESMSEEEQEEKALGIAKLALSGKTDLERTAILHQHIGSRAMGDMVIETFEPSPDKGGGDDCGCSADDSSESAAVKSVDVSEGAHENTVGPGMAPTHPPNSCQIRFPFSVETRLLRLYMVSCILQDKQDDILTENVRRSAMVCILTVPATMTSHDLMKLLAPFNDVMEHMKIIRDSTPNQYMVLIKFCSQADADSFYTACNGRQFNSIEEAVCQLVYVERAEVFKSENGASLPVMELTELPKCTVCLERMDESVNGVLTTLCNHSFHSQCLQRWEDVSCPVCRYCQTPEPVEENKCFECGVQENLWICLICGHIGCGRYVSRHAYKHFEETQHTYAMQLTNHRVWDYAGDNYVHRLVASKTDGKMVQYECEGDTCHDEKIDALQLEYSYLLTSQLESQRIYWENKITHLEKETAEEINNMKSKFKETLERCDNLERRLGELSKEKQAMEKKCTQLNSRVMKLSQELKEEQEMNRCLRANQTQLQSQLVEEERKAKESLERKETTIAELQEQLRDVMFYLETQQQIEHLPPEARSEIQEGQINIGASPIDSALSPDGAGPSSRGRRGRGRKRK</sequence>
<keyword evidence="24" id="KW-1185">Reference proteome</keyword>
<dbReference type="Pfam" id="PF02148">
    <property type="entry name" value="zf-UBP"/>
    <property type="match status" value="1"/>
</dbReference>
<dbReference type="PROSITE" id="PS50089">
    <property type="entry name" value="ZF_RING_2"/>
    <property type="match status" value="1"/>
</dbReference>
<comment type="subcellular location">
    <subcellularLocation>
        <location evidence="2">Cytoplasm</location>
    </subcellularLocation>
</comment>
<evidence type="ECO:0000256" key="6">
    <source>
        <dbReference type="ARBA" id="ARBA00022553"/>
    </source>
</evidence>
<dbReference type="GO" id="GO:0008139">
    <property type="term" value="F:nuclear localization sequence binding"/>
    <property type="evidence" value="ECO:0007669"/>
    <property type="project" value="UniProtKB-ARBA"/>
</dbReference>
<evidence type="ECO:0000256" key="11">
    <source>
        <dbReference type="ARBA" id="ARBA00022833"/>
    </source>
</evidence>
<dbReference type="SUPFAM" id="SSF57850">
    <property type="entry name" value="RING/U-box"/>
    <property type="match status" value="2"/>
</dbReference>
<feature type="domain" description="RING-type" evidence="21">
    <location>
        <begin position="269"/>
        <end position="309"/>
    </location>
</feature>
<evidence type="ECO:0000256" key="9">
    <source>
        <dbReference type="ARBA" id="ARBA00022771"/>
    </source>
</evidence>
<comment type="function">
    <text evidence="13">Negatively regulates MAP kinase activation by limiting the formation of Raf/MEK complexes probably by inactivation of the KSR1 scaffold protein. Also acts as a Ras responsive E3 ubiquitin ligase that, on activation of Ras, is modified by auto-polyubiquitination resulting in the release of inhibition of Raf/MEK complex formation. May also act as a cytoplasmic retention protein with a role in regulating nuclear transport.</text>
</comment>
<dbReference type="Pfam" id="PF13639">
    <property type="entry name" value="zf-RING_2"/>
    <property type="match status" value="1"/>
</dbReference>
<evidence type="ECO:0000256" key="7">
    <source>
        <dbReference type="ARBA" id="ARBA00022679"/>
    </source>
</evidence>
<proteinExistence type="predicted"/>
<keyword evidence="11" id="KW-0862">Zinc</keyword>
<organism evidence="23 24">
    <name type="scientific">Mugilogobius chulae</name>
    <name type="common">yellowstripe goby</name>
    <dbReference type="NCBI Taxonomy" id="88201"/>
    <lineage>
        <taxon>Eukaryota</taxon>
        <taxon>Metazoa</taxon>
        <taxon>Chordata</taxon>
        <taxon>Craniata</taxon>
        <taxon>Vertebrata</taxon>
        <taxon>Euteleostomi</taxon>
        <taxon>Actinopterygii</taxon>
        <taxon>Neopterygii</taxon>
        <taxon>Teleostei</taxon>
        <taxon>Neoteleostei</taxon>
        <taxon>Acanthomorphata</taxon>
        <taxon>Gobiaria</taxon>
        <taxon>Gobiiformes</taxon>
        <taxon>Gobioidei</taxon>
        <taxon>Gobiidae</taxon>
        <taxon>Gobionellinae</taxon>
        <taxon>Mugilogobius</taxon>
    </lineage>
</organism>
<comment type="caution">
    <text evidence="23">The sequence shown here is derived from an EMBL/GenBank/DDBJ whole genome shotgun (WGS) entry which is preliminary data.</text>
</comment>
<dbReference type="GO" id="GO:0008270">
    <property type="term" value="F:zinc ion binding"/>
    <property type="evidence" value="ECO:0007669"/>
    <property type="project" value="UniProtKB-KW"/>
</dbReference>
<evidence type="ECO:0000256" key="1">
    <source>
        <dbReference type="ARBA" id="ARBA00000900"/>
    </source>
</evidence>
<evidence type="ECO:0000313" key="23">
    <source>
        <dbReference type="EMBL" id="KAK7895480.1"/>
    </source>
</evidence>
<keyword evidence="9 18" id="KW-0863">Zinc-finger</keyword>
<evidence type="ECO:0000256" key="20">
    <source>
        <dbReference type="SAM" id="MobiDB-lite"/>
    </source>
</evidence>
<dbReference type="AlphaFoldDB" id="A0AAW0NC34"/>
<evidence type="ECO:0000256" key="4">
    <source>
        <dbReference type="ARBA" id="ARBA00012483"/>
    </source>
</evidence>
<dbReference type="InterPro" id="IPR047243">
    <property type="entry name" value="RING-H2_BRAP2"/>
</dbReference>
<dbReference type="FunFam" id="3.30.40.10:FF:000159">
    <property type="entry name" value="BRCA1-associated protein-like"/>
    <property type="match status" value="1"/>
</dbReference>
<dbReference type="CDD" id="cd16457">
    <property type="entry name" value="RING-H2_BRAP2"/>
    <property type="match status" value="1"/>
</dbReference>
<dbReference type="Proteomes" id="UP001460270">
    <property type="component" value="Unassembled WGS sequence"/>
</dbReference>